<comment type="cofactor">
    <cofactor evidence="9">
        <name>Zn(2+)</name>
        <dbReference type="ChEBI" id="CHEBI:29105"/>
    </cofactor>
    <text evidence="9">Binds 1 zinc ion per subunit.</text>
</comment>
<dbReference type="OrthoDB" id="105475at2"/>
<dbReference type="SUPFAM" id="SSF51556">
    <property type="entry name" value="Metallo-dependent hydrolases"/>
    <property type="match status" value="1"/>
</dbReference>
<dbReference type="GO" id="GO:0009168">
    <property type="term" value="P:purine ribonucleoside monophosphate biosynthetic process"/>
    <property type="evidence" value="ECO:0007669"/>
    <property type="project" value="UniProtKB-UniRule"/>
</dbReference>
<feature type="binding site" evidence="9">
    <location>
        <position position="12"/>
    </location>
    <ligand>
        <name>Zn(2+)</name>
        <dbReference type="ChEBI" id="CHEBI:29105"/>
        <note>catalytic</note>
    </ligand>
</feature>
<evidence type="ECO:0000256" key="6">
    <source>
        <dbReference type="ARBA" id="ARBA00031852"/>
    </source>
</evidence>
<dbReference type="InterPro" id="IPR001365">
    <property type="entry name" value="A_deaminase_dom"/>
</dbReference>
<dbReference type="GO" id="GO:0046103">
    <property type="term" value="P:inosine biosynthetic process"/>
    <property type="evidence" value="ECO:0007669"/>
    <property type="project" value="TreeGrafter"/>
</dbReference>
<dbReference type="PANTHER" id="PTHR11409">
    <property type="entry name" value="ADENOSINE DEAMINASE"/>
    <property type="match status" value="1"/>
</dbReference>
<feature type="binding site" evidence="9">
    <location>
        <position position="14"/>
    </location>
    <ligand>
        <name>Zn(2+)</name>
        <dbReference type="ChEBI" id="CHEBI:29105"/>
        <note>catalytic</note>
    </ligand>
</feature>
<dbReference type="Gene3D" id="3.20.20.140">
    <property type="entry name" value="Metal-dependent hydrolases"/>
    <property type="match status" value="1"/>
</dbReference>
<comment type="caution">
    <text evidence="11">The sequence shown here is derived from an EMBL/GenBank/DDBJ whole genome shotgun (WGS) entry which is preliminary data.</text>
</comment>
<dbReference type="EMBL" id="BBMT01000001">
    <property type="protein sequence ID" value="GAL31974.1"/>
    <property type="molecule type" value="Genomic_DNA"/>
</dbReference>
<organism evidence="11 12">
    <name type="scientific">Vibrio maritimus</name>
    <dbReference type="NCBI Taxonomy" id="990268"/>
    <lineage>
        <taxon>Bacteria</taxon>
        <taxon>Pseudomonadati</taxon>
        <taxon>Pseudomonadota</taxon>
        <taxon>Gammaproteobacteria</taxon>
        <taxon>Vibrionales</taxon>
        <taxon>Vibrionaceae</taxon>
        <taxon>Vibrio</taxon>
    </lineage>
</organism>
<evidence type="ECO:0000256" key="1">
    <source>
        <dbReference type="ARBA" id="ARBA00012784"/>
    </source>
</evidence>
<gene>
    <name evidence="9" type="primary">add</name>
    <name evidence="11" type="ORF">JCM19240_5405</name>
</gene>
<feature type="active site" description="Proton donor" evidence="9">
    <location>
        <position position="200"/>
    </location>
</feature>
<feature type="binding site" evidence="9">
    <location>
        <position position="16"/>
    </location>
    <ligand>
        <name>substrate</name>
    </ligand>
</feature>
<dbReference type="Pfam" id="PF00962">
    <property type="entry name" value="A_deaminase"/>
    <property type="match status" value="1"/>
</dbReference>
<keyword evidence="2 9" id="KW-0479">Metal-binding</keyword>
<keyword evidence="4 9" id="KW-0862">Zinc</keyword>
<evidence type="ECO:0000256" key="3">
    <source>
        <dbReference type="ARBA" id="ARBA00022801"/>
    </source>
</evidence>
<dbReference type="GO" id="GO:0043103">
    <property type="term" value="P:hypoxanthine salvage"/>
    <property type="evidence" value="ECO:0007669"/>
    <property type="project" value="TreeGrafter"/>
</dbReference>
<evidence type="ECO:0000256" key="8">
    <source>
        <dbReference type="ARBA" id="ARBA00049213"/>
    </source>
</evidence>
<comment type="caution">
    <text evidence="9">Lacks conserved residue(s) required for the propagation of feature annotation.</text>
</comment>
<keyword evidence="5 9" id="KW-0546">Nucleotide metabolism</keyword>
<dbReference type="GO" id="GO:0008270">
    <property type="term" value="F:zinc ion binding"/>
    <property type="evidence" value="ECO:0007669"/>
    <property type="project" value="UniProtKB-UniRule"/>
</dbReference>
<dbReference type="NCBIfam" id="TIGR01430">
    <property type="entry name" value="aden_deam"/>
    <property type="match status" value="1"/>
</dbReference>
<evidence type="ECO:0000259" key="10">
    <source>
        <dbReference type="Pfam" id="PF00962"/>
    </source>
</evidence>
<reference evidence="11 12" key="1">
    <citation type="submission" date="2014-09" db="EMBL/GenBank/DDBJ databases">
        <title>Vibrio maritimus JCM 19240. (C210) whole genome shotgun sequence.</title>
        <authorList>
            <person name="Sawabe T."/>
            <person name="Meirelles P."/>
            <person name="Nakanishi M."/>
            <person name="Sayaka M."/>
            <person name="Hattori M."/>
            <person name="Ohkuma M."/>
        </authorList>
    </citation>
    <scope>NUCLEOTIDE SEQUENCE [LARGE SCALE GENOMIC DNA]</scope>
    <source>
        <strain evidence="11 12">JCM 19240</strain>
    </source>
</reference>
<feature type="binding site" evidence="9">
    <location>
        <position position="170"/>
    </location>
    <ligand>
        <name>substrate</name>
    </ligand>
</feature>
<feature type="site" description="Important for catalytic activity" evidence="9">
    <location>
        <position position="221"/>
    </location>
</feature>
<evidence type="ECO:0000256" key="2">
    <source>
        <dbReference type="ARBA" id="ARBA00022723"/>
    </source>
</evidence>
<keyword evidence="3 9" id="KW-0378">Hydrolase</keyword>
<evidence type="ECO:0000313" key="12">
    <source>
        <dbReference type="Proteomes" id="UP000029224"/>
    </source>
</evidence>
<evidence type="ECO:0000256" key="4">
    <source>
        <dbReference type="ARBA" id="ARBA00022833"/>
    </source>
</evidence>
<evidence type="ECO:0000256" key="5">
    <source>
        <dbReference type="ARBA" id="ARBA00023080"/>
    </source>
</evidence>
<comment type="function">
    <text evidence="9">Catalyzes the hydrolytic deamination of adenosine and 2-deoxyadenosine.</text>
</comment>
<dbReference type="HAMAP" id="MF_00540">
    <property type="entry name" value="A_deaminase"/>
    <property type="match status" value="1"/>
</dbReference>
<dbReference type="InterPro" id="IPR028893">
    <property type="entry name" value="A_deaminase"/>
</dbReference>
<feature type="binding site" evidence="9">
    <location>
        <position position="197"/>
    </location>
    <ligand>
        <name>Zn(2+)</name>
        <dbReference type="ChEBI" id="CHEBI:29105"/>
        <note>catalytic</note>
    </ligand>
</feature>
<name>A0A090SZX5_9VIBR</name>
<keyword evidence="12" id="KW-1185">Reference proteome</keyword>
<comment type="catalytic activity">
    <reaction evidence="7">
        <text>adenosine + H2O + H(+) = inosine + NH4(+)</text>
        <dbReference type="Rhea" id="RHEA:24408"/>
        <dbReference type="ChEBI" id="CHEBI:15377"/>
        <dbReference type="ChEBI" id="CHEBI:15378"/>
        <dbReference type="ChEBI" id="CHEBI:16335"/>
        <dbReference type="ChEBI" id="CHEBI:17596"/>
        <dbReference type="ChEBI" id="CHEBI:28938"/>
        <dbReference type="EC" id="3.5.4.4"/>
    </reaction>
    <physiologicalReaction direction="left-to-right" evidence="7">
        <dbReference type="Rhea" id="RHEA:24409"/>
    </physiologicalReaction>
</comment>
<feature type="binding site" evidence="9">
    <location>
        <position position="14"/>
    </location>
    <ligand>
        <name>substrate</name>
    </ligand>
</feature>
<feature type="domain" description="Adenosine deaminase" evidence="10">
    <location>
        <begin position="7"/>
        <end position="327"/>
    </location>
</feature>
<dbReference type="InterPro" id="IPR032466">
    <property type="entry name" value="Metal_Hydrolase"/>
</dbReference>
<dbReference type="AlphaFoldDB" id="A0A090SZX5"/>
<dbReference type="GO" id="GO:0006154">
    <property type="term" value="P:adenosine catabolic process"/>
    <property type="evidence" value="ECO:0007669"/>
    <property type="project" value="TreeGrafter"/>
</dbReference>
<reference evidence="11 12" key="2">
    <citation type="submission" date="2014-09" db="EMBL/GenBank/DDBJ databases">
        <authorList>
            <consortium name="NBRP consortium"/>
            <person name="Sawabe T."/>
            <person name="Meirelles P."/>
            <person name="Nakanishi M."/>
            <person name="Sayaka M."/>
            <person name="Hattori M."/>
            <person name="Ohkuma M."/>
        </authorList>
    </citation>
    <scope>NUCLEOTIDE SEQUENCE [LARGE SCALE GENOMIC DNA]</scope>
    <source>
        <strain evidence="11 12">JCM 19240</strain>
    </source>
</reference>
<dbReference type="EC" id="3.5.4.4" evidence="1 9"/>
<dbReference type="GO" id="GO:0046936">
    <property type="term" value="F:2'-deoxyadenosine deaminase activity"/>
    <property type="evidence" value="ECO:0007669"/>
    <property type="project" value="RHEA"/>
</dbReference>
<accession>A0A090SZX5</accession>
<comment type="similarity">
    <text evidence="9">Belongs to the metallo-dependent hydrolases superfamily. Adenosine and AMP deaminases family. Adenosine deaminase subfamily.</text>
</comment>
<dbReference type="Proteomes" id="UP000029224">
    <property type="component" value="Unassembled WGS sequence"/>
</dbReference>
<dbReference type="GO" id="GO:0004000">
    <property type="term" value="F:adenosine deaminase activity"/>
    <property type="evidence" value="ECO:0007669"/>
    <property type="project" value="UniProtKB-UniRule"/>
</dbReference>
<dbReference type="InterPro" id="IPR006330">
    <property type="entry name" value="Ado/ade_deaminase"/>
</dbReference>
<proteinExistence type="inferred from homology"/>
<comment type="catalytic activity">
    <reaction evidence="8">
        <text>2'-deoxyadenosine + H2O + H(+) = 2'-deoxyinosine + NH4(+)</text>
        <dbReference type="Rhea" id="RHEA:28190"/>
        <dbReference type="ChEBI" id="CHEBI:15377"/>
        <dbReference type="ChEBI" id="CHEBI:15378"/>
        <dbReference type="ChEBI" id="CHEBI:17256"/>
        <dbReference type="ChEBI" id="CHEBI:28938"/>
        <dbReference type="ChEBI" id="CHEBI:28997"/>
        <dbReference type="EC" id="3.5.4.4"/>
    </reaction>
    <physiologicalReaction direction="left-to-right" evidence="8">
        <dbReference type="Rhea" id="RHEA:28191"/>
    </physiologicalReaction>
</comment>
<dbReference type="GO" id="GO:0009117">
    <property type="term" value="P:nucleotide metabolic process"/>
    <property type="evidence" value="ECO:0007669"/>
    <property type="project" value="UniProtKB-KW"/>
</dbReference>
<evidence type="ECO:0000256" key="7">
    <source>
        <dbReference type="ARBA" id="ARBA00047989"/>
    </source>
</evidence>
<dbReference type="CDD" id="cd01320">
    <property type="entry name" value="ADA"/>
    <property type="match status" value="1"/>
</dbReference>
<evidence type="ECO:0000313" key="11">
    <source>
        <dbReference type="EMBL" id="GAL31974.1"/>
    </source>
</evidence>
<evidence type="ECO:0000256" key="9">
    <source>
        <dbReference type="HAMAP-Rule" id="MF_00540"/>
    </source>
</evidence>
<feature type="binding site" evidence="9">
    <location>
        <position position="278"/>
    </location>
    <ligand>
        <name>Zn(2+)</name>
        <dbReference type="ChEBI" id="CHEBI:29105"/>
        <note>catalytic</note>
    </ligand>
</feature>
<sequence>MNYKQLPKIDLHCHLDGSVRPETIIELAEQQNIDLPSKDVNVIRDMMIAPETCPNLIEYLKRFDLPLSVMQTKEALERIAFEVYEDAALENVTYMEVRFGPLLHREKGLNVEEIIGAVVAGMQRAEKVHGIKGNIILSLLRHMPTDEINDVIDVGSQYVGKGVAAFDLAGGEELGFCEKFIPFAQYAKEKGLNVTIHAGEQGEGQNVYDAITMLGAERVGHGIHIATHQAAFDLVHDKQVALETCPSSNVQTKAVDSMDVHPIEDFRQRGIPVTINTDNRTVSNTTMTKEVQKVMEQFNLSEEDYMHIYRNSVNAAFTDETTKSKLLASE</sequence>
<dbReference type="PANTHER" id="PTHR11409:SF43">
    <property type="entry name" value="ADENOSINE DEAMINASE"/>
    <property type="match status" value="1"/>
</dbReference>
<protein>
    <recommendedName>
        <fullName evidence="1 9">Adenosine deaminase</fullName>
        <ecNumber evidence="1 9">3.5.4.4</ecNumber>
    </recommendedName>
    <alternativeName>
        <fullName evidence="6 9">Adenosine aminohydrolase</fullName>
    </alternativeName>
</protein>
<dbReference type="GO" id="GO:0005829">
    <property type="term" value="C:cytosol"/>
    <property type="evidence" value="ECO:0007669"/>
    <property type="project" value="TreeGrafter"/>
</dbReference>